<reference evidence="1" key="1">
    <citation type="submission" date="2023-07" db="EMBL/GenBank/DDBJ databases">
        <authorList>
            <consortium name="AG Swart"/>
            <person name="Singh M."/>
            <person name="Singh A."/>
            <person name="Seah K."/>
            <person name="Emmerich C."/>
        </authorList>
    </citation>
    <scope>NUCLEOTIDE SEQUENCE</scope>
    <source>
        <strain evidence="1">DP1</strain>
    </source>
</reference>
<keyword evidence="2" id="KW-1185">Reference proteome</keyword>
<evidence type="ECO:0000313" key="1">
    <source>
        <dbReference type="EMBL" id="CAI2359422.1"/>
    </source>
</evidence>
<accession>A0AAD1U2S7</accession>
<evidence type="ECO:0000313" key="2">
    <source>
        <dbReference type="Proteomes" id="UP001295684"/>
    </source>
</evidence>
<protein>
    <submittedName>
        <fullName evidence="1">Uncharacterized protein</fullName>
    </submittedName>
</protein>
<comment type="caution">
    <text evidence="1">The sequence shown here is derived from an EMBL/GenBank/DDBJ whole genome shotgun (WGS) entry which is preliminary data.</text>
</comment>
<organism evidence="1 2">
    <name type="scientific">Euplotes crassus</name>
    <dbReference type="NCBI Taxonomy" id="5936"/>
    <lineage>
        <taxon>Eukaryota</taxon>
        <taxon>Sar</taxon>
        <taxon>Alveolata</taxon>
        <taxon>Ciliophora</taxon>
        <taxon>Intramacronucleata</taxon>
        <taxon>Spirotrichea</taxon>
        <taxon>Hypotrichia</taxon>
        <taxon>Euplotida</taxon>
        <taxon>Euplotidae</taxon>
        <taxon>Moneuplotes</taxon>
    </lineage>
</organism>
<sequence>MESRKRRNSFMILKEFNVIKNILMHYGYTHQIMLFMKLFCKNTKSMSESFQDQLLNSFNEVCRDTFCSVKDIQRYRDNTEIKRHKFLLKLFKTYCYFPINNENIDEAIELLCFISDGGLARHFAQIIFHIDENLNDESYYLIKKDIEDIDGPNITNYWLNARQKNFIYLKHCEELQVNTHNFEQCEMFLNSKMLNLVDSFPLPDLLKGEYFTMKKASIDYNYCKKELPEKLEEFSICPLLEEITLTKFIVSMINEEDALSFFMDFRQKLGPIKLILQCFDHGELIRTFKLLQDYEMRLDQILEVTRPLLLDEYVHSTISVNNCLLLGKNNSLTTLERNGVNDSNIQINCVYIEFEMRKVIIQGDFIIFLDAEITRLVANKFESEDKIILPKDSGTKIINQSEITHVAVVTTKESLYSTPIWEKIKANLVAGFSPQVNADLNYEFKFEIKKFEDFKTLCKYRVDKMRLEVNLSVWTNLGELSVIKDLHSATEIELVIIDDAMCENFTQSNNITKVTRKEEFEAEKAKDLLIILLFFGEKNLKTLTFQNDITYAIWPALLCFKAKTLIDLSITTECYEFLAEFLDFIDDFPKLSNLEMAIKLKNSVERYEIEGEMRMISSKLKSKLKRHIMKLNSKITFNIQ</sequence>
<gene>
    <name evidence="1" type="ORF">ECRASSUSDP1_LOCUS713</name>
</gene>
<name>A0AAD1U2S7_EUPCR</name>
<proteinExistence type="predicted"/>
<dbReference type="Proteomes" id="UP001295684">
    <property type="component" value="Unassembled WGS sequence"/>
</dbReference>
<dbReference type="AlphaFoldDB" id="A0AAD1U2S7"/>
<dbReference type="EMBL" id="CAMPGE010000670">
    <property type="protein sequence ID" value="CAI2359422.1"/>
    <property type="molecule type" value="Genomic_DNA"/>
</dbReference>